<evidence type="ECO:0008006" key="6">
    <source>
        <dbReference type="Google" id="ProtNLM"/>
    </source>
</evidence>
<comment type="caution">
    <text evidence="4">The sequence shown here is derived from an EMBL/GenBank/DDBJ whole genome shotgun (WGS) entry which is preliminary data.</text>
</comment>
<keyword evidence="2" id="KW-1133">Transmembrane helix</keyword>
<sequence>MRTRPLGLLGLLTAASLASFPVAAHADSGTAQGAEGQKLTVSATTVTDGQTVTITGEGFDTTKGIYVAFCKDLGDGRAPTPCGGGADTSGLGGGSHWISDDPPPYGKDLAEKYGANGGFTVRIKLAAKIGEDVDCTVDLCSVVTRADHTRTDDRTADVRIPLTFTTEAAAEGSDTALYAGGGVAALVVVAGGGFLLARRRKAAA</sequence>
<dbReference type="EMBL" id="RJKE01000001">
    <property type="protein sequence ID" value="ROO84406.1"/>
    <property type="molecule type" value="Genomic_DNA"/>
</dbReference>
<evidence type="ECO:0000256" key="3">
    <source>
        <dbReference type="SAM" id="SignalP"/>
    </source>
</evidence>
<accession>A0A3N1CSW0</accession>
<organism evidence="4 5">
    <name type="scientific">Actinocorallia herbida</name>
    <dbReference type="NCBI Taxonomy" id="58109"/>
    <lineage>
        <taxon>Bacteria</taxon>
        <taxon>Bacillati</taxon>
        <taxon>Actinomycetota</taxon>
        <taxon>Actinomycetes</taxon>
        <taxon>Streptosporangiales</taxon>
        <taxon>Thermomonosporaceae</taxon>
        <taxon>Actinocorallia</taxon>
    </lineage>
</organism>
<feature type="compositionally biased region" description="Gly residues" evidence="1">
    <location>
        <begin position="84"/>
        <end position="95"/>
    </location>
</feature>
<feature type="chain" id="PRO_5018060694" description="LPXTG-motif cell wall-anchored protein" evidence="3">
    <location>
        <begin position="27"/>
        <end position="204"/>
    </location>
</feature>
<keyword evidence="5" id="KW-1185">Reference proteome</keyword>
<protein>
    <recommendedName>
        <fullName evidence="6">LPXTG-motif cell wall-anchored protein</fullName>
    </recommendedName>
</protein>
<feature type="signal peptide" evidence="3">
    <location>
        <begin position="1"/>
        <end position="26"/>
    </location>
</feature>
<dbReference type="AlphaFoldDB" id="A0A3N1CSW0"/>
<dbReference type="InterPro" id="IPR027273">
    <property type="entry name" value="Neocarzinostatin-like"/>
</dbReference>
<dbReference type="SUPFAM" id="SSF49319">
    <property type="entry name" value="Actinoxanthin-like"/>
    <property type="match status" value="1"/>
</dbReference>
<dbReference type="Proteomes" id="UP000272400">
    <property type="component" value="Unassembled WGS sequence"/>
</dbReference>
<evidence type="ECO:0000256" key="1">
    <source>
        <dbReference type="SAM" id="MobiDB-lite"/>
    </source>
</evidence>
<feature type="transmembrane region" description="Helical" evidence="2">
    <location>
        <begin position="176"/>
        <end position="197"/>
    </location>
</feature>
<keyword evidence="3" id="KW-0732">Signal</keyword>
<keyword evidence="2" id="KW-0812">Transmembrane</keyword>
<proteinExistence type="predicted"/>
<gene>
    <name evidence="4" type="ORF">EDD29_1929</name>
</gene>
<evidence type="ECO:0000256" key="2">
    <source>
        <dbReference type="SAM" id="Phobius"/>
    </source>
</evidence>
<keyword evidence="2" id="KW-0472">Membrane</keyword>
<dbReference type="Gene3D" id="2.60.40.230">
    <property type="entry name" value="Neocarzinostatin-like"/>
    <property type="match status" value="1"/>
</dbReference>
<evidence type="ECO:0000313" key="4">
    <source>
        <dbReference type="EMBL" id="ROO84406.1"/>
    </source>
</evidence>
<feature type="region of interest" description="Disordered" evidence="1">
    <location>
        <begin position="84"/>
        <end position="103"/>
    </location>
</feature>
<evidence type="ECO:0000313" key="5">
    <source>
        <dbReference type="Proteomes" id="UP000272400"/>
    </source>
</evidence>
<name>A0A3N1CSW0_9ACTN</name>
<reference evidence="4 5" key="1">
    <citation type="submission" date="2018-11" db="EMBL/GenBank/DDBJ databases">
        <title>Sequencing the genomes of 1000 actinobacteria strains.</title>
        <authorList>
            <person name="Klenk H.-P."/>
        </authorList>
    </citation>
    <scope>NUCLEOTIDE SEQUENCE [LARGE SCALE GENOMIC DNA]</scope>
    <source>
        <strain evidence="4 5">DSM 44254</strain>
    </source>
</reference>